<protein>
    <submittedName>
        <fullName evidence="3">DUF1851 domain-containing protein</fullName>
    </submittedName>
</protein>
<feature type="domain" description="T6SS immunity protein Tdi1 C-terminal" evidence="2">
    <location>
        <begin position="63"/>
        <end position="124"/>
    </location>
</feature>
<gene>
    <name evidence="3" type="ORF">J0911_14500</name>
</gene>
<dbReference type="Pfam" id="PF08906">
    <property type="entry name" value="T6SS_Tdi1_C"/>
    <property type="match status" value="1"/>
</dbReference>
<comment type="caution">
    <text evidence="3">The sequence shown here is derived from an EMBL/GenBank/DDBJ whole genome shotgun (WGS) entry which is preliminary data.</text>
</comment>
<accession>A0ABS3IB25</accession>
<reference evidence="4" key="1">
    <citation type="submission" date="2023-07" db="EMBL/GenBank/DDBJ databases">
        <title>Myceligenerans salitolerans sp. nov., a halotolerant actinomycete isolated from a salt lake in Xinjiang, China.</title>
        <authorList>
            <person name="Guan T."/>
        </authorList>
    </citation>
    <scope>NUCLEOTIDE SEQUENCE [LARGE SCALE GENOMIC DNA]</scope>
    <source>
        <strain evidence="4">XHU 5031</strain>
    </source>
</reference>
<dbReference type="RefSeq" id="WP_207276163.1">
    <property type="nucleotide sequence ID" value="NZ_JAFMPK010000047.1"/>
</dbReference>
<feature type="compositionally biased region" description="Low complexity" evidence="1">
    <location>
        <begin position="153"/>
        <end position="171"/>
    </location>
</feature>
<evidence type="ECO:0000256" key="1">
    <source>
        <dbReference type="SAM" id="MobiDB-lite"/>
    </source>
</evidence>
<dbReference type="EMBL" id="JAFMPK010000047">
    <property type="protein sequence ID" value="MBO0610242.1"/>
    <property type="molecule type" value="Genomic_DNA"/>
</dbReference>
<organism evidence="3 4">
    <name type="scientific">Myceligenerans salitolerans</name>
    <dbReference type="NCBI Taxonomy" id="1230528"/>
    <lineage>
        <taxon>Bacteria</taxon>
        <taxon>Bacillati</taxon>
        <taxon>Actinomycetota</taxon>
        <taxon>Actinomycetes</taxon>
        <taxon>Micrococcales</taxon>
        <taxon>Promicromonosporaceae</taxon>
        <taxon>Myceligenerans</taxon>
    </lineage>
</organism>
<keyword evidence="4" id="KW-1185">Reference proteome</keyword>
<feature type="region of interest" description="Disordered" evidence="1">
    <location>
        <begin position="144"/>
        <end position="283"/>
    </location>
</feature>
<dbReference type="InterPro" id="IPR015002">
    <property type="entry name" value="T6SS_Tdi1_C"/>
</dbReference>
<evidence type="ECO:0000259" key="2">
    <source>
        <dbReference type="Pfam" id="PF08906"/>
    </source>
</evidence>
<sequence>MHLIREFTPVAYDFALASWGWLGITDQVPRFASCFGDMFLESPTGWWFLDTVEGTLERRWRTMDEMFGELESADGRAEYLLEETLHQARARGLSLADDEVFAFVPPPAVTGSMAVENLTPLRFAIAASLSGRIHHELRVVTTPALPAAPTPPAQHSRPAAHAAPAAYTPRAWSEPTPRVPHELYTPRPYTPEVWSAPTPQAPAARNPAPRNPAPAYQAPPTSSAAGFSGAQPRNPAPSQRAATPRAVPDPLPSWAPPSHVPPETTLTGSHRTAPAARRARHFA</sequence>
<dbReference type="Proteomes" id="UP000664617">
    <property type="component" value="Unassembled WGS sequence"/>
</dbReference>
<feature type="compositionally biased region" description="Pro residues" evidence="1">
    <location>
        <begin position="247"/>
        <end position="260"/>
    </location>
</feature>
<evidence type="ECO:0000313" key="3">
    <source>
        <dbReference type="EMBL" id="MBO0610242.1"/>
    </source>
</evidence>
<evidence type="ECO:0000313" key="4">
    <source>
        <dbReference type="Proteomes" id="UP000664617"/>
    </source>
</evidence>
<name>A0ABS3IB25_9MICO</name>
<proteinExistence type="predicted"/>
<feature type="compositionally biased region" description="Low complexity" evidence="1">
    <location>
        <begin position="196"/>
        <end position="220"/>
    </location>
</feature>